<dbReference type="EMBL" id="BAAFST010000007">
    <property type="protein sequence ID" value="GAB1292666.1"/>
    <property type="molecule type" value="Genomic_DNA"/>
</dbReference>
<proteinExistence type="predicted"/>
<organism evidence="1 2">
    <name type="scientific">Apodemus speciosus</name>
    <name type="common">Large Japanese field mouse</name>
    <dbReference type="NCBI Taxonomy" id="105296"/>
    <lineage>
        <taxon>Eukaryota</taxon>
        <taxon>Metazoa</taxon>
        <taxon>Chordata</taxon>
        <taxon>Craniata</taxon>
        <taxon>Vertebrata</taxon>
        <taxon>Euteleostomi</taxon>
        <taxon>Mammalia</taxon>
        <taxon>Eutheria</taxon>
        <taxon>Euarchontoglires</taxon>
        <taxon>Glires</taxon>
        <taxon>Rodentia</taxon>
        <taxon>Myomorpha</taxon>
        <taxon>Muroidea</taxon>
        <taxon>Muridae</taxon>
        <taxon>Murinae</taxon>
        <taxon>Apodemus</taxon>
    </lineage>
</organism>
<keyword evidence="2" id="KW-1185">Reference proteome</keyword>
<reference evidence="1 2" key="1">
    <citation type="submission" date="2024-08" db="EMBL/GenBank/DDBJ databases">
        <title>The draft genome of Apodemus speciosus.</title>
        <authorList>
            <person name="Nabeshima K."/>
            <person name="Suzuki S."/>
            <person name="Onuma M."/>
        </authorList>
    </citation>
    <scope>NUCLEOTIDE SEQUENCE [LARGE SCALE GENOMIC DNA]</scope>
    <source>
        <strain evidence="1">IB14-021</strain>
    </source>
</reference>
<comment type="caution">
    <text evidence="1">The sequence shown here is derived from an EMBL/GenBank/DDBJ whole genome shotgun (WGS) entry which is preliminary data.</text>
</comment>
<accession>A0ABQ0F0T7</accession>
<evidence type="ECO:0000313" key="2">
    <source>
        <dbReference type="Proteomes" id="UP001623349"/>
    </source>
</evidence>
<gene>
    <name evidence="1" type="ORF">APTSU1_000789700</name>
</gene>
<protein>
    <submittedName>
        <fullName evidence="1">Uncharacterized protein</fullName>
    </submittedName>
</protein>
<name>A0ABQ0F0T7_APOSI</name>
<dbReference type="Proteomes" id="UP001623349">
    <property type="component" value="Unassembled WGS sequence"/>
</dbReference>
<evidence type="ECO:0000313" key="1">
    <source>
        <dbReference type="EMBL" id="GAB1292666.1"/>
    </source>
</evidence>
<sequence>MLRPGFLEAKDVLPGRQPSWQVSRKSRDWLIEGDVNLA</sequence>